<dbReference type="InterPro" id="IPR051323">
    <property type="entry name" value="AtsK-like"/>
</dbReference>
<reference evidence="8 9" key="1">
    <citation type="submission" date="2021-12" db="EMBL/GenBank/DDBJ databases">
        <title>High titer production of polyol ester of fatty acids by Rhodotorula paludigena BS15 towards product separation-free biomass refinery.</title>
        <authorList>
            <person name="Mano J."/>
            <person name="Ono H."/>
            <person name="Tanaka T."/>
            <person name="Naito K."/>
            <person name="Sushida H."/>
            <person name="Ike M."/>
            <person name="Tokuyasu K."/>
            <person name="Kitaoka M."/>
        </authorList>
    </citation>
    <scope>NUCLEOTIDE SEQUENCE [LARGE SCALE GENOMIC DNA]</scope>
    <source>
        <strain evidence="8 9">BS15</strain>
    </source>
</reference>
<evidence type="ECO:0000256" key="2">
    <source>
        <dbReference type="ARBA" id="ARBA00022723"/>
    </source>
</evidence>
<keyword evidence="3" id="KW-0223">Dioxygenase</keyword>
<evidence type="ECO:0000256" key="5">
    <source>
        <dbReference type="ARBA" id="ARBA00023004"/>
    </source>
</evidence>
<dbReference type="GO" id="GO:0005737">
    <property type="term" value="C:cytoplasm"/>
    <property type="evidence" value="ECO:0007669"/>
    <property type="project" value="TreeGrafter"/>
</dbReference>
<keyword evidence="5" id="KW-0408">Iron</keyword>
<feature type="region of interest" description="Disordered" evidence="6">
    <location>
        <begin position="1"/>
        <end position="49"/>
    </location>
</feature>
<evidence type="ECO:0000313" key="9">
    <source>
        <dbReference type="Proteomes" id="UP001342314"/>
    </source>
</evidence>
<gene>
    <name evidence="8" type="ORF">Rhopal_005794-T1</name>
</gene>
<name>A0AAV5GTB5_9BASI</name>
<dbReference type="InterPro" id="IPR003819">
    <property type="entry name" value="TauD/TfdA-like"/>
</dbReference>
<dbReference type="Pfam" id="PF02668">
    <property type="entry name" value="TauD"/>
    <property type="match status" value="1"/>
</dbReference>
<dbReference type="PANTHER" id="PTHR30468:SF1">
    <property type="entry name" value="ALPHA-KETOGLUTARATE-DEPENDENT SULFONATE DIOXYGENASE"/>
    <property type="match status" value="1"/>
</dbReference>
<organism evidence="8 9">
    <name type="scientific">Rhodotorula paludigena</name>
    <dbReference type="NCBI Taxonomy" id="86838"/>
    <lineage>
        <taxon>Eukaryota</taxon>
        <taxon>Fungi</taxon>
        <taxon>Dikarya</taxon>
        <taxon>Basidiomycota</taxon>
        <taxon>Pucciniomycotina</taxon>
        <taxon>Microbotryomycetes</taxon>
        <taxon>Sporidiobolales</taxon>
        <taxon>Sporidiobolaceae</taxon>
        <taxon>Rhodotorula</taxon>
    </lineage>
</organism>
<dbReference type="AlphaFoldDB" id="A0AAV5GTB5"/>
<evidence type="ECO:0000256" key="6">
    <source>
        <dbReference type="SAM" id="MobiDB-lite"/>
    </source>
</evidence>
<dbReference type="SUPFAM" id="SSF51197">
    <property type="entry name" value="Clavaminate synthase-like"/>
    <property type="match status" value="1"/>
</dbReference>
<feature type="compositionally biased region" description="Polar residues" evidence="6">
    <location>
        <begin position="1"/>
        <end position="15"/>
    </location>
</feature>
<dbReference type="Gene3D" id="3.60.130.10">
    <property type="entry name" value="Clavaminate synthase-like"/>
    <property type="match status" value="1"/>
</dbReference>
<evidence type="ECO:0000259" key="7">
    <source>
        <dbReference type="Pfam" id="PF02668"/>
    </source>
</evidence>
<evidence type="ECO:0000256" key="3">
    <source>
        <dbReference type="ARBA" id="ARBA00022964"/>
    </source>
</evidence>
<keyword evidence="4" id="KW-0560">Oxidoreductase</keyword>
<comment type="similarity">
    <text evidence="1">Belongs to the TfdA dioxygenase family.</text>
</comment>
<proteinExistence type="inferred from homology"/>
<dbReference type="Proteomes" id="UP001342314">
    <property type="component" value="Unassembled WGS sequence"/>
</dbReference>
<comment type="caution">
    <text evidence="8">The sequence shown here is derived from an EMBL/GenBank/DDBJ whole genome shotgun (WGS) entry which is preliminary data.</text>
</comment>
<keyword evidence="2" id="KW-0479">Metal-binding</keyword>
<evidence type="ECO:0000256" key="1">
    <source>
        <dbReference type="ARBA" id="ARBA00005896"/>
    </source>
</evidence>
<accession>A0AAV5GTB5</accession>
<dbReference type="EMBL" id="BQKY01000012">
    <property type="protein sequence ID" value="GJN92756.1"/>
    <property type="molecule type" value="Genomic_DNA"/>
</dbReference>
<dbReference type="GO" id="GO:0046872">
    <property type="term" value="F:metal ion binding"/>
    <property type="evidence" value="ECO:0007669"/>
    <property type="project" value="UniProtKB-KW"/>
</dbReference>
<keyword evidence="9" id="KW-1185">Reference proteome</keyword>
<evidence type="ECO:0000313" key="8">
    <source>
        <dbReference type="EMBL" id="GJN92756.1"/>
    </source>
</evidence>
<evidence type="ECO:0000256" key="4">
    <source>
        <dbReference type="ARBA" id="ARBA00023002"/>
    </source>
</evidence>
<sequence length="382" mass="42760">MAPSATETLTSTLHTLNLRPEADKPKSAPKGTSAEPAGKRNKPRWFSETAKDGDAYPYERYLPFFDADLKLPPLEPFEHIDPGHQALQDPAPRAFLDGAEVDDLTPEFGSEVEGIQLHELDARGRQQLALYVAQRGVVVFRDQDFADQSPEWMINDWCSFFGRPHIHPCSGAPKGYPEFHLVYRDSKAVFNYETDTHLTSSVVHSDVTYEQQPPGLTALFLFDSPASGGDTGYYDQRAAYKHLSPSFRGYLETLQVVHSGVEQAEFSRRGNRGGIVKREPVENVHPLVRRHPVTGEKALFVNPQFSRSIVGLKKEESDAILGLLYAHIKAGSDFQVRLRHRPRSVILWDNRITAHTAIVDFAAGGARRHGARLTPQAERPFL</sequence>
<dbReference type="PANTHER" id="PTHR30468">
    <property type="entry name" value="ALPHA-KETOGLUTARATE-DEPENDENT SULFONATE DIOXYGENASE"/>
    <property type="match status" value="1"/>
</dbReference>
<dbReference type="GO" id="GO:0016706">
    <property type="term" value="F:2-oxoglutarate-dependent dioxygenase activity"/>
    <property type="evidence" value="ECO:0007669"/>
    <property type="project" value="TreeGrafter"/>
</dbReference>
<dbReference type="FunFam" id="3.60.130.10:FF:000003">
    <property type="entry name" value="Alpha-ketoglutarate-dependent taurine dioxygenase"/>
    <property type="match status" value="1"/>
</dbReference>
<protein>
    <recommendedName>
        <fullName evidence="7">TauD/TfdA-like domain-containing protein</fullName>
    </recommendedName>
</protein>
<dbReference type="InterPro" id="IPR042098">
    <property type="entry name" value="TauD-like_sf"/>
</dbReference>
<feature type="domain" description="TauD/TfdA-like" evidence="7">
    <location>
        <begin position="101"/>
        <end position="373"/>
    </location>
</feature>